<name>A0A2P6NAW5_9EUKA</name>
<dbReference type="InParanoid" id="A0A2P6NAW5"/>
<keyword evidence="2" id="KW-1185">Reference proteome</keyword>
<dbReference type="Proteomes" id="UP000241769">
    <property type="component" value="Unassembled WGS sequence"/>
</dbReference>
<dbReference type="EMBL" id="MDYQ01000129">
    <property type="protein sequence ID" value="PRP81104.1"/>
    <property type="molecule type" value="Genomic_DNA"/>
</dbReference>
<gene>
    <name evidence="1" type="ORF">PROFUN_01938</name>
</gene>
<evidence type="ECO:0000313" key="2">
    <source>
        <dbReference type="Proteomes" id="UP000241769"/>
    </source>
</evidence>
<protein>
    <submittedName>
        <fullName evidence="1">Uncharacterized protein</fullName>
    </submittedName>
</protein>
<evidence type="ECO:0000313" key="1">
    <source>
        <dbReference type="EMBL" id="PRP81104.1"/>
    </source>
</evidence>
<comment type="caution">
    <text evidence="1">The sequence shown here is derived from an EMBL/GenBank/DDBJ whole genome shotgun (WGS) entry which is preliminary data.</text>
</comment>
<sequence length="43" mass="4785">MPALWTSFETALGVVFSNVAMKEWKAKMLAYHVALVPFPGSEE</sequence>
<proteinExistence type="predicted"/>
<organism evidence="1 2">
    <name type="scientific">Planoprotostelium fungivorum</name>
    <dbReference type="NCBI Taxonomy" id="1890364"/>
    <lineage>
        <taxon>Eukaryota</taxon>
        <taxon>Amoebozoa</taxon>
        <taxon>Evosea</taxon>
        <taxon>Variosea</taxon>
        <taxon>Cavosteliida</taxon>
        <taxon>Cavosteliaceae</taxon>
        <taxon>Planoprotostelium</taxon>
    </lineage>
</organism>
<dbReference type="AlphaFoldDB" id="A0A2P6NAW5"/>
<reference evidence="1 2" key="1">
    <citation type="journal article" date="2018" name="Genome Biol. Evol.">
        <title>Multiple Roots of Fruiting Body Formation in Amoebozoa.</title>
        <authorList>
            <person name="Hillmann F."/>
            <person name="Forbes G."/>
            <person name="Novohradska S."/>
            <person name="Ferling I."/>
            <person name="Riege K."/>
            <person name="Groth M."/>
            <person name="Westermann M."/>
            <person name="Marz M."/>
            <person name="Spaller T."/>
            <person name="Winckler T."/>
            <person name="Schaap P."/>
            <person name="Glockner G."/>
        </authorList>
    </citation>
    <scope>NUCLEOTIDE SEQUENCE [LARGE SCALE GENOMIC DNA]</scope>
    <source>
        <strain evidence="1 2">Jena</strain>
    </source>
</reference>
<accession>A0A2P6NAW5</accession>